<dbReference type="OrthoDB" id="9805924at2"/>
<gene>
    <name evidence="2" type="ORF">CLCHR_31720</name>
    <name evidence="3" type="ORF">D2A34_05825</name>
</gene>
<evidence type="ECO:0000313" key="3">
    <source>
        <dbReference type="EMBL" id="RII34735.1"/>
    </source>
</evidence>
<dbReference type="RefSeq" id="WP_079440785.1">
    <property type="nucleotide sequence ID" value="NZ_MZGT01000044.1"/>
</dbReference>
<dbReference type="Pfam" id="PF00583">
    <property type="entry name" value="Acetyltransf_1"/>
    <property type="match status" value="1"/>
</dbReference>
<reference evidence="3 5" key="2">
    <citation type="submission" date="2018-08" db="EMBL/GenBank/DDBJ databases">
        <title>Genome of Clostridium chromiireducens C1, DSM12136.</title>
        <authorList>
            <person name="Xing M."/>
            <person name="Wei Y."/>
            <person name="Ang E.L."/>
            <person name="Zhao H."/>
            <person name="Zhang Y."/>
        </authorList>
    </citation>
    <scope>NUCLEOTIDE SEQUENCE [LARGE SCALE GENOMIC DNA]</scope>
    <source>
        <strain evidence="3 5">C1</strain>
    </source>
</reference>
<dbReference type="Proteomes" id="UP000265930">
    <property type="component" value="Unassembled WGS sequence"/>
</dbReference>
<dbReference type="InterPro" id="IPR000182">
    <property type="entry name" value="GNAT_dom"/>
</dbReference>
<comment type="caution">
    <text evidence="2">The sequence shown here is derived from an EMBL/GenBank/DDBJ whole genome shotgun (WGS) entry which is preliminary data.</text>
</comment>
<dbReference type="AlphaFoldDB" id="A0A1V4IJ65"/>
<feature type="domain" description="N-acetyltransferase" evidence="1">
    <location>
        <begin position="6"/>
        <end position="145"/>
    </location>
</feature>
<proteinExistence type="predicted"/>
<protein>
    <submittedName>
        <fullName evidence="2">Acetyltransferase (GNAT) family protein</fullName>
    </submittedName>
    <submittedName>
        <fullName evidence="3">GNAT family N-acetyltransferase</fullName>
    </submittedName>
</protein>
<dbReference type="EMBL" id="QXDJ01000002">
    <property type="protein sequence ID" value="RII34735.1"/>
    <property type="molecule type" value="Genomic_DNA"/>
</dbReference>
<dbReference type="STRING" id="225345.CLCHR_31720"/>
<dbReference type="SUPFAM" id="SSF55729">
    <property type="entry name" value="Acyl-CoA N-acyltransferases (Nat)"/>
    <property type="match status" value="1"/>
</dbReference>
<keyword evidence="2" id="KW-0808">Transferase</keyword>
<evidence type="ECO:0000259" key="1">
    <source>
        <dbReference type="PROSITE" id="PS51186"/>
    </source>
</evidence>
<dbReference type="PROSITE" id="PS51186">
    <property type="entry name" value="GNAT"/>
    <property type="match status" value="1"/>
</dbReference>
<sequence length="145" mass="17043">MTEDLITIKELTEEEQWKDAFLVMKQLLTDLDKKKYLQLIKEMYTEGYKMFALFEKGKIVAVTGVIQLTNLYYGKHIWVHDLITDESKRSKGYGEKLLLHIQTWGKENGCGIVVLSSGFERADAHRFYENKMAYTKSSYVFRRQV</sequence>
<dbReference type="InterPro" id="IPR016181">
    <property type="entry name" value="Acyl_CoA_acyltransferase"/>
</dbReference>
<dbReference type="GO" id="GO:0016747">
    <property type="term" value="F:acyltransferase activity, transferring groups other than amino-acyl groups"/>
    <property type="evidence" value="ECO:0007669"/>
    <property type="project" value="InterPro"/>
</dbReference>
<evidence type="ECO:0000313" key="5">
    <source>
        <dbReference type="Proteomes" id="UP000265930"/>
    </source>
</evidence>
<keyword evidence="4" id="KW-1185">Reference proteome</keyword>
<evidence type="ECO:0000313" key="2">
    <source>
        <dbReference type="EMBL" id="OPJ59986.1"/>
    </source>
</evidence>
<dbReference type="EMBL" id="MZGT01000044">
    <property type="protein sequence ID" value="OPJ59986.1"/>
    <property type="molecule type" value="Genomic_DNA"/>
</dbReference>
<evidence type="ECO:0000313" key="4">
    <source>
        <dbReference type="Proteomes" id="UP000191056"/>
    </source>
</evidence>
<reference evidence="2 4" key="1">
    <citation type="submission" date="2017-03" db="EMBL/GenBank/DDBJ databases">
        <title>Genome sequence of Clostridium chromiireducens DSM 23318.</title>
        <authorList>
            <person name="Poehlein A."/>
            <person name="Daniel R."/>
        </authorList>
    </citation>
    <scope>NUCLEOTIDE SEQUENCE [LARGE SCALE GENOMIC DNA]</scope>
    <source>
        <strain evidence="2 4">DSM 23318</strain>
    </source>
</reference>
<name>A0A1V4IJ65_9CLOT</name>
<organism evidence="2 4">
    <name type="scientific">Clostridium chromiireducens</name>
    <dbReference type="NCBI Taxonomy" id="225345"/>
    <lineage>
        <taxon>Bacteria</taxon>
        <taxon>Bacillati</taxon>
        <taxon>Bacillota</taxon>
        <taxon>Clostridia</taxon>
        <taxon>Eubacteriales</taxon>
        <taxon>Clostridiaceae</taxon>
        <taxon>Clostridium</taxon>
    </lineage>
</organism>
<dbReference type="Gene3D" id="3.40.630.30">
    <property type="match status" value="1"/>
</dbReference>
<accession>A0A1V4IJ65</accession>
<dbReference type="CDD" id="cd04301">
    <property type="entry name" value="NAT_SF"/>
    <property type="match status" value="1"/>
</dbReference>
<dbReference type="Proteomes" id="UP000191056">
    <property type="component" value="Unassembled WGS sequence"/>
</dbReference>